<dbReference type="OrthoDB" id="1877767at2759"/>
<accession>A0A0U1LNC2</accession>
<dbReference type="Proteomes" id="UP000054383">
    <property type="component" value="Unassembled WGS sequence"/>
</dbReference>
<sequence>MSDSEYEYEYDDNETETFYVNIDLTSCNGPIRPTRRRQSAPDPTETAASSPPQRAMSPDISERQQQEPPSQTQDPSNGGGSGNDIENRVQILDLHGDNPLVSYGNQIFSCEWADMIGTDMHFTRREADQSLDDDGIIHDDNNADPSFLKHGTNYSLIAANRIKIIGRKVNLVAADPEQHGNLLSSTAAANTETQQQQQQQQEDQKQAEAGGLTGKTAQVRFLQELMDIKRAKGEKDMVLNRKRGQRFDDKVTRWAQTEERLNMIHQLNRDALTGDVNATKKLEELYDMIDRGVDSLAPALPASLAPQGTVENAPSG</sequence>
<organism evidence="3 4">
    <name type="scientific">Talaromyces islandicus</name>
    <name type="common">Penicillium islandicum</name>
    <dbReference type="NCBI Taxonomy" id="28573"/>
    <lineage>
        <taxon>Eukaryota</taxon>
        <taxon>Fungi</taxon>
        <taxon>Dikarya</taxon>
        <taxon>Ascomycota</taxon>
        <taxon>Pezizomycotina</taxon>
        <taxon>Eurotiomycetes</taxon>
        <taxon>Eurotiomycetidae</taxon>
        <taxon>Eurotiales</taxon>
        <taxon>Trichocomaceae</taxon>
        <taxon>Talaromyces</taxon>
        <taxon>Talaromyces sect. Islandici</taxon>
    </lineage>
</organism>
<dbReference type="InterPro" id="IPR019481">
    <property type="entry name" value="TFIIIC_triple_barrel"/>
</dbReference>
<dbReference type="Gene3D" id="2.60.40.4370">
    <property type="match status" value="1"/>
</dbReference>
<feature type="compositionally biased region" description="Polar residues" evidence="1">
    <location>
        <begin position="66"/>
        <end position="76"/>
    </location>
</feature>
<dbReference type="EMBL" id="CVMT01000001">
    <property type="protein sequence ID" value="CRG84638.1"/>
    <property type="molecule type" value="Genomic_DNA"/>
</dbReference>
<feature type="region of interest" description="Disordered" evidence="1">
    <location>
        <begin position="189"/>
        <end position="212"/>
    </location>
</feature>
<feature type="compositionally biased region" description="Low complexity" evidence="1">
    <location>
        <begin position="189"/>
        <end position="201"/>
    </location>
</feature>
<keyword evidence="4" id="KW-1185">Reference proteome</keyword>
<evidence type="ECO:0000313" key="4">
    <source>
        <dbReference type="Proteomes" id="UP000054383"/>
    </source>
</evidence>
<dbReference type="AlphaFoldDB" id="A0A0U1LNC2"/>
<feature type="domain" description="Transcription factor TFIIIC triple barrel" evidence="2">
    <location>
        <begin position="13"/>
        <end position="171"/>
    </location>
</feature>
<name>A0A0U1LNC2_TALIS</name>
<dbReference type="OMA" id="FSCSWAD"/>
<evidence type="ECO:0000256" key="1">
    <source>
        <dbReference type="SAM" id="MobiDB-lite"/>
    </source>
</evidence>
<dbReference type="Pfam" id="PF10419">
    <property type="entry name" value="TFIIIC_sub6"/>
    <property type="match status" value="1"/>
</dbReference>
<dbReference type="STRING" id="28573.A0A0U1LNC2"/>
<protein>
    <recommendedName>
        <fullName evidence="2">Transcription factor TFIIIC triple barrel domain-containing protein</fullName>
    </recommendedName>
</protein>
<proteinExistence type="predicted"/>
<feature type="region of interest" description="Disordered" evidence="1">
    <location>
        <begin position="25"/>
        <end position="85"/>
    </location>
</feature>
<gene>
    <name evidence="3" type="ORF">PISL3812_01895</name>
</gene>
<evidence type="ECO:0000313" key="3">
    <source>
        <dbReference type="EMBL" id="CRG84638.1"/>
    </source>
</evidence>
<evidence type="ECO:0000259" key="2">
    <source>
        <dbReference type="Pfam" id="PF10419"/>
    </source>
</evidence>
<reference evidence="3 4" key="1">
    <citation type="submission" date="2015-04" db="EMBL/GenBank/DDBJ databases">
        <authorList>
            <person name="Syromyatnikov M.Y."/>
            <person name="Popov V.N."/>
        </authorList>
    </citation>
    <scope>NUCLEOTIDE SEQUENCE [LARGE SCALE GENOMIC DNA]</scope>
    <source>
        <strain evidence="3">WF-38-12</strain>
    </source>
</reference>